<dbReference type="GO" id="GO:0016491">
    <property type="term" value="F:oxidoreductase activity"/>
    <property type="evidence" value="ECO:0007669"/>
    <property type="project" value="InterPro"/>
</dbReference>
<evidence type="ECO:0000256" key="4">
    <source>
        <dbReference type="ARBA" id="ARBA00023284"/>
    </source>
</evidence>
<evidence type="ECO:0000256" key="3">
    <source>
        <dbReference type="ARBA" id="ARBA00023157"/>
    </source>
</evidence>
<dbReference type="eggNOG" id="COG0526">
    <property type="taxonomic scope" value="Bacteria"/>
</dbReference>
<feature type="domain" description="Thioredoxin" evidence="5">
    <location>
        <begin position="7"/>
        <end position="150"/>
    </location>
</feature>
<dbReference type="EMBL" id="BBLT01000013">
    <property type="protein sequence ID" value="GAL87451.1"/>
    <property type="molecule type" value="Genomic_DNA"/>
</dbReference>
<organism evidence="6 7">
    <name type="scientific">Sporocytophaga myxococcoides</name>
    <dbReference type="NCBI Taxonomy" id="153721"/>
    <lineage>
        <taxon>Bacteria</taxon>
        <taxon>Pseudomonadati</taxon>
        <taxon>Bacteroidota</taxon>
        <taxon>Cytophagia</taxon>
        <taxon>Cytophagales</taxon>
        <taxon>Cytophagaceae</taxon>
        <taxon>Sporocytophaga</taxon>
    </lineage>
</organism>
<dbReference type="Proteomes" id="UP000030185">
    <property type="component" value="Unassembled WGS sequence"/>
</dbReference>
<dbReference type="InterPro" id="IPR036249">
    <property type="entry name" value="Thioredoxin-like_sf"/>
</dbReference>
<proteinExistence type="predicted"/>
<evidence type="ECO:0000259" key="5">
    <source>
        <dbReference type="PROSITE" id="PS51352"/>
    </source>
</evidence>
<comment type="caution">
    <text evidence="6">The sequence shown here is derived from an EMBL/GenBank/DDBJ whole genome shotgun (WGS) entry which is preliminary data.</text>
</comment>
<dbReference type="SUPFAM" id="SSF52833">
    <property type="entry name" value="Thioredoxin-like"/>
    <property type="match status" value="1"/>
</dbReference>
<dbReference type="InterPro" id="IPR013740">
    <property type="entry name" value="Redoxin"/>
</dbReference>
<sequence length="150" mass="17052">MTLETNKRIYEAAPDFTLTDIDGKKVSLSDFKGKVVYMDIWATWCGPCMNAIALSHEPKQEFLENPDVVFLYISIDREKDKWKKVVKRKGIEGIHVHSYEGNESSILAKYGVVSIPRFILIDKNGNIADPNAKAPFEDGWSEDMKKLLAQ</sequence>
<dbReference type="AlphaFoldDB" id="A0A098LKC8"/>
<protein>
    <submittedName>
        <fullName evidence="6">Thioredoxin family protein</fullName>
    </submittedName>
</protein>
<dbReference type="PROSITE" id="PS51352">
    <property type="entry name" value="THIOREDOXIN_2"/>
    <property type="match status" value="1"/>
</dbReference>
<dbReference type="Gene3D" id="3.40.30.10">
    <property type="entry name" value="Glutaredoxin"/>
    <property type="match status" value="1"/>
</dbReference>
<dbReference type="PANTHER" id="PTHR42852:SF6">
    <property type="entry name" value="THIOL:DISULFIDE INTERCHANGE PROTEIN DSBE"/>
    <property type="match status" value="1"/>
</dbReference>
<keyword evidence="3" id="KW-1015">Disulfide bond</keyword>
<evidence type="ECO:0000313" key="7">
    <source>
        <dbReference type="Proteomes" id="UP000030185"/>
    </source>
</evidence>
<accession>A0A098LKC8</accession>
<keyword evidence="2" id="KW-0201">Cytochrome c-type biogenesis</keyword>
<keyword evidence="7" id="KW-1185">Reference proteome</keyword>
<dbReference type="GO" id="GO:0017004">
    <property type="term" value="P:cytochrome complex assembly"/>
    <property type="evidence" value="ECO:0007669"/>
    <property type="project" value="UniProtKB-KW"/>
</dbReference>
<keyword evidence="4" id="KW-0676">Redox-active center</keyword>
<comment type="subcellular location">
    <subcellularLocation>
        <location evidence="1">Cell envelope</location>
    </subcellularLocation>
</comment>
<dbReference type="InterPro" id="IPR050553">
    <property type="entry name" value="Thioredoxin_ResA/DsbE_sf"/>
</dbReference>
<dbReference type="GO" id="GO:0030313">
    <property type="term" value="C:cell envelope"/>
    <property type="evidence" value="ECO:0007669"/>
    <property type="project" value="UniProtKB-SubCell"/>
</dbReference>
<dbReference type="STRING" id="153721.MYP_4682"/>
<name>A0A098LKC8_9BACT</name>
<evidence type="ECO:0000256" key="1">
    <source>
        <dbReference type="ARBA" id="ARBA00004196"/>
    </source>
</evidence>
<dbReference type="Pfam" id="PF08534">
    <property type="entry name" value="Redoxin"/>
    <property type="match status" value="1"/>
</dbReference>
<evidence type="ECO:0000313" key="6">
    <source>
        <dbReference type="EMBL" id="GAL87451.1"/>
    </source>
</evidence>
<evidence type="ECO:0000256" key="2">
    <source>
        <dbReference type="ARBA" id="ARBA00022748"/>
    </source>
</evidence>
<dbReference type="InterPro" id="IPR013766">
    <property type="entry name" value="Thioredoxin_domain"/>
</dbReference>
<gene>
    <name evidence="6" type="ORF">MYP_4682</name>
</gene>
<dbReference type="CDD" id="cd02966">
    <property type="entry name" value="TlpA_like_family"/>
    <property type="match status" value="1"/>
</dbReference>
<reference evidence="6 7" key="1">
    <citation type="submission" date="2014-09" db="EMBL/GenBank/DDBJ databases">
        <title>Sporocytophaga myxococcoides PG-01 genome sequencing.</title>
        <authorList>
            <person name="Liu L."/>
            <person name="Gao P.J."/>
            <person name="Chen G.J."/>
            <person name="Wang L.S."/>
        </authorList>
    </citation>
    <scope>NUCLEOTIDE SEQUENCE [LARGE SCALE GENOMIC DNA]</scope>
    <source>
        <strain evidence="6 7">PG-01</strain>
    </source>
</reference>
<dbReference type="PANTHER" id="PTHR42852">
    <property type="entry name" value="THIOL:DISULFIDE INTERCHANGE PROTEIN DSBE"/>
    <property type="match status" value="1"/>
</dbReference>